<dbReference type="AlphaFoldDB" id="A0A6G8ZWP1"/>
<keyword evidence="4" id="KW-1185">Reference proteome</keyword>
<name>A0A6G8ZWP1_9BRAD</name>
<evidence type="ECO:0008006" key="6">
    <source>
        <dbReference type="Google" id="ProtNLM"/>
    </source>
</evidence>
<evidence type="ECO:0000313" key="2">
    <source>
        <dbReference type="EMBL" id="QDF40065.1"/>
    </source>
</evidence>
<reference evidence="4" key="1">
    <citation type="submission" date="2019-06" db="EMBL/GenBank/DDBJ databases">
        <title>Whole-Genome Sequence of Bradyrhizobium sp. 3 Strain 65S1MB.</title>
        <authorList>
            <person name="Bromfield E.S.P."/>
            <person name="Cloutier S."/>
            <person name="Nguyen H.D.T."/>
        </authorList>
    </citation>
    <scope>NUCLEOTIDE SEQUENCE [LARGE SCALE GENOMIC DNA]</scope>
    <source>
        <strain evidence="4">65S1MB</strain>
    </source>
</reference>
<dbReference type="KEGG" id="bsym:CIT39_25530"/>
<keyword evidence="1" id="KW-0732">Signal</keyword>
<evidence type="ECO:0000313" key="3">
    <source>
        <dbReference type="EMBL" id="QIP10920.2"/>
    </source>
</evidence>
<proteinExistence type="predicted"/>
<dbReference type="RefSeq" id="WP_094976949.1">
    <property type="nucleotide sequence ID" value="NZ_CP029427.2"/>
</dbReference>
<accession>A0A6G8ZWP1</accession>
<protein>
    <recommendedName>
        <fullName evidence="6">Cysteine rich repeat-containing protein</fullName>
    </recommendedName>
</protein>
<dbReference type="EMBL" id="CP041090">
    <property type="protein sequence ID" value="QDF40065.1"/>
    <property type="molecule type" value="Genomic_DNA"/>
</dbReference>
<reference evidence="4 5" key="2">
    <citation type="journal article" date="2020" name="Int. J. Syst. Evol. Microbiol.">
        <title>Description and complete genome sequences of Bradyrhizobium symbiodeficiens sp. nov., a non-symbiotic bacterium associated with legumes native to Canada.</title>
        <authorList>
            <person name="Bromfield E.S.P."/>
            <person name="Cloutier S."/>
            <person name="Nguyen H.D.T."/>
        </authorList>
    </citation>
    <scope>NUCLEOTIDE SEQUENCE [LARGE SCALE GENOMIC DNA]</scope>
    <source>
        <strain evidence="3 5">101S1MB</strain>
        <strain evidence="2 4">65S1MB</strain>
    </source>
</reference>
<reference evidence="3" key="3">
    <citation type="submission" date="2024-02" db="EMBL/GenBank/DDBJ databases">
        <authorList>
            <person name="Bromfield E.S.P."/>
            <person name="Cloutier S."/>
            <person name="Nguyen H.D.T."/>
        </authorList>
    </citation>
    <scope>NUCLEOTIDE SEQUENCE</scope>
    <source>
        <strain evidence="3">101S1MB</strain>
        <strain evidence="2">65S1MB</strain>
    </source>
</reference>
<evidence type="ECO:0000313" key="4">
    <source>
        <dbReference type="Proteomes" id="UP000319298"/>
    </source>
</evidence>
<organism evidence="3 5">
    <name type="scientific">Bradyrhizobium symbiodeficiens</name>
    <dbReference type="NCBI Taxonomy" id="1404367"/>
    <lineage>
        <taxon>Bacteria</taxon>
        <taxon>Pseudomonadati</taxon>
        <taxon>Pseudomonadota</taxon>
        <taxon>Alphaproteobacteria</taxon>
        <taxon>Hyphomicrobiales</taxon>
        <taxon>Nitrobacteraceae</taxon>
        <taxon>Bradyrhizobium</taxon>
    </lineage>
</organism>
<dbReference type="EMBL" id="CP050066">
    <property type="protein sequence ID" value="QIP10920.2"/>
    <property type="molecule type" value="Genomic_DNA"/>
</dbReference>
<sequence length="80" mass="8779">MARKILLATITLAALTVFLEPRAFAQGHMGTPQEQKACSRDASRFCRKDLGNDLAVQGCLQANRAKLSKSCNKVFRSHGM</sequence>
<feature type="signal peptide" evidence="1">
    <location>
        <begin position="1"/>
        <end position="25"/>
    </location>
</feature>
<dbReference type="Proteomes" id="UP000500895">
    <property type="component" value="Chromosome"/>
</dbReference>
<dbReference type="Proteomes" id="UP000319298">
    <property type="component" value="Chromosome"/>
</dbReference>
<evidence type="ECO:0000313" key="5">
    <source>
        <dbReference type="Proteomes" id="UP000500895"/>
    </source>
</evidence>
<feature type="chain" id="PRO_5042506479" description="Cysteine rich repeat-containing protein" evidence="1">
    <location>
        <begin position="26"/>
        <end position="80"/>
    </location>
</feature>
<gene>
    <name evidence="2" type="ORF">FJN17_22245</name>
    <name evidence="3" type="ORF">HAV00_16720</name>
</gene>
<evidence type="ECO:0000256" key="1">
    <source>
        <dbReference type="SAM" id="SignalP"/>
    </source>
</evidence>